<dbReference type="Proteomes" id="UP000700596">
    <property type="component" value="Unassembled WGS sequence"/>
</dbReference>
<dbReference type="EMBL" id="JAGMWT010000010">
    <property type="protein sequence ID" value="KAH7121073.1"/>
    <property type="molecule type" value="Genomic_DNA"/>
</dbReference>
<dbReference type="AlphaFoldDB" id="A0A9P9DKZ0"/>
<proteinExistence type="predicted"/>
<evidence type="ECO:0000313" key="3">
    <source>
        <dbReference type="Proteomes" id="UP000700596"/>
    </source>
</evidence>
<reference evidence="2" key="1">
    <citation type="journal article" date="2021" name="Nat. Commun.">
        <title>Genetic determinants of endophytism in the Arabidopsis root mycobiome.</title>
        <authorList>
            <person name="Mesny F."/>
            <person name="Miyauchi S."/>
            <person name="Thiergart T."/>
            <person name="Pickel B."/>
            <person name="Atanasova L."/>
            <person name="Karlsson M."/>
            <person name="Huettel B."/>
            <person name="Barry K.W."/>
            <person name="Haridas S."/>
            <person name="Chen C."/>
            <person name="Bauer D."/>
            <person name="Andreopoulos W."/>
            <person name="Pangilinan J."/>
            <person name="LaButti K."/>
            <person name="Riley R."/>
            <person name="Lipzen A."/>
            <person name="Clum A."/>
            <person name="Drula E."/>
            <person name="Henrissat B."/>
            <person name="Kohler A."/>
            <person name="Grigoriev I.V."/>
            <person name="Martin F.M."/>
            <person name="Hacquard S."/>
        </authorList>
    </citation>
    <scope>NUCLEOTIDE SEQUENCE</scope>
    <source>
        <strain evidence="2">MPI-CAGE-CH-0243</strain>
    </source>
</reference>
<keyword evidence="1" id="KW-0732">Signal</keyword>
<name>A0A9P9DKZ0_9PLEO</name>
<accession>A0A9P9DKZ0</accession>
<sequence length="92" mass="9403">MHDGGLLAFWGCRVACLLWGGLAAHLGSEQDMAAGLGGLCGVDGVVHMAGGGVCGVDDVVWVVDGGWWVQGWRALSLSKCNTESIVSVCLGT</sequence>
<evidence type="ECO:0000256" key="1">
    <source>
        <dbReference type="SAM" id="SignalP"/>
    </source>
</evidence>
<evidence type="ECO:0000313" key="2">
    <source>
        <dbReference type="EMBL" id="KAH7121073.1"/>
    </source>
</evidence>
<organism evidence="2 3">
    <name type="scientific">Dendryphion nanum</name>
    <dbReference type="NCBI Taxonomy" id="256645"/>
    <lineage>
        <taxon>Eukaryota</taxon>
        <taxon>Fungi</taxon>
        <taxon>Dikarya</taxon>
        <taxon>Ascomycota</taxon>
        <taxon>Pezizomycotina</taxon>
        <taxon>Dothideomycetes</taxon>
        <taxon>Pleosporomycetidae</taxon>
        <taxon>Pleosporales</taxon>
        <taxon>Torulaceae</taxon>
        <taxon>Dendryphion</taxon>
    </lineage>
</organism>
<keyword evidence="3" id="KW-1185">Reference proteome</keyword>
<feature type="chain" id="PRO_5040346973" description="Secreted protein" evidence="1">
    <location>
        <begin position="24"/>
        <end position="92"/>
    </location>
</feature>
<evidence type="ECO:0008006" key="4">
    <source>
        <dbReference type="Google" id="ProtNLM"/>
    </source>
</evidence>
<gene>
    <name evidence="2" type="ORF">B0J11DRAFT_533300</name>
</gene>
<feature type="signal peptide" evidence="1">
    <location>
        <begin position="1"/>
        <end position="23"/>
    </location>
</feature>
<protein>
    <recommendedName>
        <fullName evidence="4">Secreted protein</fullName>
    </recommendedName>
</protein>
<comment type="caution">
    <text evidence="2">The sequence shown here is derived from an EMBL/GenBank/DDBJ whole genome shotgun (WGS) entry which is preliminary data.</text>
</comment>